<feature type="region of interest" description="Disordered" evidence="1">
    <location>
        <begin position="1"/>
        <end position="23"/>
    </location>
</feature>
<accession>A0A662YWC0</accession>
<evidence type="ECO:0000313" key="3">
    <source>
        <dbReference type="Proteomes" id="UP000289886"/>
    </source>
</evidence>
<evidence type="ECO:0000313" key="2">
    <source>
        <dbReference type="EMBL" id="RXN00868.1"/>
    </source>
</evidence>
<comment type="caution">
    <text evidence="2">The sequence shown here is derived from an EMBL/GenBank/DDBJ whole genome shotgun (WGS) entry which is preliminary data.</text>
</comment>
<gene>
    <name evidence="2" type="ORF">EOD39_8464</name>
</gene>
<dbReference type="EMBL" id="SCEB01000117">
    <property type="protein sequence ID" value="RXN00868.1"/>
    <property type="molecule type" value="Genomic_DNA"/>
</dbReference>
<proteinExistence type="predicted"/>
<dbReference type="Gene3D" id="3.30.70.1820">
    <property type="entry name" value="L1 transposable element, RRM domain"/>
    <property type="match status" value="1"/>
</dbReference>
<dbReference type="Proteomes" id="UP000289886">
    <property type="component" value="Unassembled WGS sequence"/>
</dbReference>
<name>A0A662YWC0_ACIRT</name>
<dbReference type="AlphaFoldDB" id="A0A662YWC0"/>
<protein>
    <recommendedName>
        <fullName evidence="4">LINE-1 type transposase domain-containing protein 1</fullName>
    </recommendedName>
</protein>
<evidence type="ECO:0000256" key="1">
    <source>
        <dbReference type="SAM" id="MobiDB-lite"/>
    </source>
</evidence>
<reference evidence="2 3" key="1">
    <citation type="submission" date="2019-01" db="EMBL/GenBank/DDBJ databases">
        <title>Draft Genome and Complete Hox-Cluster Characterization of the Sterlet Sturgeon (Acipenser ruthenus).</title>
        <authorList>
            <person name="Wei Q."/>
        </authorList>
    </citation>
    <scope>NUCLEOTIDE SEQUENCE [LARGE SCALE GENOMIC DNA]</scope>
    <source>
        <strain evidence="2">WHYD16114868_AA</strain>
        <tissue evidence="2">Blood</tissue>
    </source>
</reference>
<sequence length="167" mass="18162">MLQSQKKRSAELPLSPNKASKPVAAPDMSAMFGMFKEEITCQLSAFEGKLDLKLQALRDEFVKMINTEISAVKNEIGAVKSDLSSICAATDSSVKANAMLTARLDRVEDEGARQQDSACCDNLRIVGLKEGAEGDDPIGFLTKMLLQWLPSLAGRILEVAHRLPPNN</sequence>
<keyword evidence="3" id="KW-1185">Reference proteome</keyword>
<evidence type="ECO:0008006" key="4">
    <source>
        <dbReference type="Google" id="ProtNLM"/>
    </source>
</evidence>
<organism evidence="2 3">
    <name type="scientific">Acipenser ruthenus</name>
    <name type="common">Sterlet sturgeon</name>
    <dbReference type="NCBI Taxonomy" id="7906"/>
    <lineage>
        <taxon>Eukaryota</taxon>
        <taxon>Metazoa</taxon>
        <taxon>Chordata</taxon>
        <taxon>Craniata</taxon>
        <taxon>Vertebrata</taxon>
        <taxon>Euteleostomi</taxon>
        <taxon>Actinopterygii</taxon>
        <taxon>Chondrostei</taxon>
        <taxon>Acipenseriformes</taxon>
        <taxon>Acipenseridae</taxon>
        <taxon>Acipenser</taxon>
    </lineage>
</organism>